<dbReference type="Gene3D" id="3.30.460.20">
    <property type="entry name" value="CorA soluble domain-like"/>
    <property type="match status" value="1"/>
</dbReference>
<evidence type="ECO:0000256" key="3">
    <source>
        <dbReference type="ARBA" id="ARBA00022448"/>
    </source>
</evidence>
<accession>A0A8J6N194</accession>
<dbReference type="GO" id="GO:0015087">
    <property type="term" value="F:cobalt ion transmembrane transporter activity"/>
    <property type="evidence" value="ECO:0007669"/>
    <property type="project" value="UniProtKB-UniRule"/>
</dbReference>
<dbReference type="PANTHER" id="PTHR46494:SF1">
    <property type="entry name" value="CORA FAMILY METAL ION TRANSPORTER (EUROFUNG)"/>
    <property type="match status" value="1"/>
</dbReference>
<dbReference type="GO" id="GO:0005886">
    <property type="term" value="C:plasma membrane"/>
    <property type="evidence" value="ECO:0007669"/>
    <property type="project" value="UniProtKB-SubCell"/>
</dbReference>
<dbReference type="GO" id="GO:0015095">
    <property type="term" value="F:magnesium ion transmembrane transporter activity"/>
    <property type="evidence" value="ECO:0007669"/>
    <property type="project" value="UniProtKB-UniRule"/>
</dbReference>
<organism evidence="9 10">
    <name type="scientific">Candidatus Desulfacyla euxinica</name>
    <dbReference type="NCBI Taxonomy" id="2841693"/>
    <lineage>
        <taxon>Bacteria</taxon>
        <taxon>Deltaproteobacteria</taxon>
        <taxon>Candidatus Desulfacyla</taxon>
    </lineage>
</organism>
<sequence>MRLLKKSSKKAGLPPGTLVHVGEKRTEEVRITLIDYDKDHVEEKSDLTVEECLPFKALPTVTWLNVSGIHDISIIEKFGKTFDIHPLVLEDIVHTGQRPKMEDLGDYLFIVLKMLKPGKTEGDFYAEQVSLILGSNFVISFQENEGDVFNTIRERIKKGKGRIRKTGSDYLAYTLLDAIVDNYFIILEDVGEKIETLQEEVLANPDSSILKVIQDTKRNMIFLRKSVWPLRESISNLERGESPLIGDSVGPYLRDVYDHTIQIIDTVETFRDTISGTLDIYLSSLSNKMNEVMKVLTIIATIFIPLTFIAGVYGMNFKFMPELEWKWSYLAIWIVILVIGALMLIGFRRRKWL</sequence>
<keyword evidence="5 8" id="KW-0812">Transmembrane</keyword>
<evidence type="ECO:0000256" key="5">
    <source>
        <dbReference type="ARBA" id="ARBA00022692"/>
    </source>
</evidence>
<dbReference type="InterPro" id="IPR045861">
    <property type="entry name" value="CorA_cytoplasmic_dom"/>
</dbReference>
<dbReference type="FunFam" id="1.20.58.340:FF:000012">
    <property type="entry name" value="Magnesium transport protein CorA"/>
    <property type="match status" value="1"/>
</dbReference>
<dbReference type="SUPFAM" id="SSF144083">
    <property type="entry name" value="Magnesium transport protein CorA, transmembrane region"/>
    <property type="match status" value="1"/>
</dbReference>
<keyword evidence="8" id="KW-0406">Ion transport</keyword>
<dbReference type="FunFam" id="3.30.460.20:FF:000008">
    <property type="entry name" value="Cobalt/magnesium transport protein CorA"/>
    <property type="match status" value="1"/>
</dbReference>
<keyword evidence="6 8" id="KW-1133">Transmembrane helix</keyword>
<keyword evidence="8" id="KW-0460">Magnesium</keyword>
<dbReference type="GO" id="GO:0000287">
    <property type="term" value="F:magnesium ion binding"/>
    <property type="evidence" value="ECO:0007669"/>
    <property type="project" value="TreeGrafter"/>
</dbReference>
<evidence type="ECO:0000256" key="7">
    <source>
        <dbReference type="ARBA" id="ARBA00023136"/>
    </source>
</evidence>
<evidence type="ECO:0000256" key="2">
    <source>
        <dbReference type="ARBA" id="ARBA00009765"/>
    </source>
</evidence>
<gene>
    <name evidence="8 9" type="primary">corA</name>
    <name evidence="9" type="ORF">H8E19_10990</name>
</gene>
<feature type="transmembrane region" description="Helical" evidence="8">
    <location>
        <begin position="327"/>
        <end position="347"/>
    </location>
</feature>
<evidence type="ECO:0000256" key="8">
    <source>
        <dbReference type="RuleBase" id="RU362010"/>
    </source>
</evidence>
<dbReference type="EMBL" id="JACNJD010000245">
    <property type="protein sequence ID" value="MBC8177919.1"/>
    <property type="molecule type" value="Genomic_DNA"/>
</dbReference>
<evidence type="ECO:0000313" key="9">
    <source>
        <dbReference type="EMBL" id="MBC8177919.1"/>
    </source>
</evidence>
<comment type="caution">
    <text evidence="9">The sequence shown here is derived from an EMBL/GenBank/DDBJ whole genome shotgun (WGS) entry which is preliminary data.</text>
</comment>
<dbReference type="InterPro" id="IPR002523">
    <property type="entry name" value="MgTranspt_CorA/ZnTranspt_ZntB"/>
</dbReference>
<proteinExistence type="inferred from homology"/>
<comment type="similarity">
    <text evidence="2 8">Belongs to the CorA metal ion transporter (MIT) (TC 1.A.35) family.</text>
</comment>
<keyword evidence="4 8" id="KW-1003">Cell membrane</keyword>
<dbReference type="AlphaFoldDB" id="A0A8J6N194"/>
<evidence type="ECO:0000256" key="4">
    <source>
        <dbReference type="ARBA" id="ARBA00022475"/>
    </source>
</evidence>
<name>A0A8J6N194_9DELT</name>
<dbReference type="InterPro" id="IPR004488">
    <property type="entry name" value="Mg/Co-transport_prot_CorA"/>
</dbReference>
<dbReference type="NCBIfam" id="TIGR00383">
    <property type="entry name" value="corA"/>
    <property type="match status" value="1"/>
</dbReference>
<reference evidence="9 10" key="1">
    <citation type="submission" date="2020-08" db="EMBL/GenBank/DDBJ databases">
        <title>Bridging the membrane lipid divide: bacteria of the FCB group superphylum have the potential to synthesize archaeal ether lipids.</title>
        <authorList>
            <person name="Villanueva L."/>
            <person name="Von Meijenfeldt F.A.B."/>
            <person name="Westbye A.B."/>
            <person name="Yadav S."/>
            <person name="Hopmans E.C."/>
            <person name="Dutilh B.E."/>
            <person name="Sinninghe Damste J.S."/>
        </authorList>
    </citation>
    <scope>NUCLEOTIDE SEQUENCE [LARGE SCALE GENOMIC DNA]</scope>
    <source>
        <strain evidence="9">NIOZ-UU27</strain>
    </source>
</reference>
<keyword evidence="7 8" id="KW-0472">Membrane</keyword>
<feature type="transmembrane region" description="Helical" evidence="8">
    <location>
        <begin position="295"/>
        <end position="315"/>
    </location>
</feature>
<dbReference type="Gene3D" id="1.20.58.340">
    <property type="entry name" value="Magnesium transport protein CorA, transmembrane region"/>
    <property type="match status" value="2"/>
</dbReference>
<dbReference type="Proteomes" id="UP000650524">
    <property type="component" value="Unassembled WGS sequence"/>
</dbReference>
<dbReference type="GO" id="GO:0050897">
    <property type="term" value="F:cobalt ion binding"/>
    <property type="evidence" value="ECO:0007669"/>
    <property type="project" value="TreeGrafter"/>
</dbReference>
<evidence type="ECO:0000256" key="6">
    <source>
        <dbReference type="ARBA" id="ARBA00022989"/>
    </source>
</evidence>
<protein>
    <recommendedName>
        <fullName evidence="8">Magnesium transport protein CorA</fullName>
    </recommendedName>
</protein>
<dbReference type="CDD" id="cd12828">
    <property type="entry name" value="TmCorA-like_1"/>
    <property type="match status" value="1"/>
</dbReference>
<comment type="function">
    <text evidence="8">Mediates influx of magnesium ions.</text>
</comment>
<dbReference type="SUPFAM" id="SSF143865">
    <property type="entry name" value="CorA soluble domain-like"/>
    <property type="match status" value="1"/>
</dbReference>
<dbReference type="InterPro" id="IPR045863">
    <property type="entry name" value="CorA_TM1_TM2"/>
</dbReference>
<dbReference type="Pfam" id="PF01544">
    <property type="entry name" value="CorA"/>
    <property type="match status" value="1"/>
</dbReference>
<keyword evidence="3 8" id="KW-0813">Transport</keyword>
<comment type="subcellular location">
    <subcellularLocation>
        <location evidence="1">Cell membrane</location>
        <topology evidence="1">Multi-pass membrane protein</topology>
    </subcellularLocation>
    <subcellularLocation>
        <location evidence="8">Membrane</location>
        <topology evidence="8">Multi-pass membrane protein</topology>
    </subcellularLocation>
</comment>
<evidence type="ECO:0000313" key="10">
    <source>
        <dbReference type="Proteomes" id="UP000650524"/>
    </source>
</evidence>
<evidence type="ECO:0000256" key="1">
    <source>
        <dbReference type="ARBA" id="ARBA00004651"/>
    </source>
</evidence>
<dbReference type="PANTHER" id="PTHR46494">
    <property type="entry name" value="CORA FAMILY METAL ION TRANSPORTER (EUROFUNG)"/>
    <property type="match status" value="1"/>
</dbReference>